<comment type="caution">
    <text evidence="2">The sequence shown here is derived from an EMBL/GenBank/DDBJ whole genome shotgun (WGS) entry which is preliminary data.</text>
</comment>
<evidence type="ECO:0000313" key="2">
    <source>
        <dbReference type="EMBL" id="GMI16943.1"/>
    </source>
</evidence>
<protein>
    <submittedName>
        <fullName evidence="2">Uncharacterized protein</fullName>
    </submittedName>
</protein>
<proteinExistence type="predicted"/>
<name>A0A9W7FS17_9STRA</name>
<organism evidence="2 3">
    <name type="scientific">Triparma laevis f. longispina</name>
    <dbReference type="NCBI Taxonomy" id="1714387"/>
    <lineage>
        <taxon>Eukaryota</taxon>
        <taxon>Sar</taxon>
        <taxon>Stramenopiles</taxon>
        <taxon>Ochrophyta</taxon>
        <taxon>Bolidophyceae</taxon>
        <taxon>Parmales</taxon>
        <taxon>Triparmaceae</taxon>
        <taxon>Triparma</taxon>
    </lineage>
</organism>
<sequence>MSASELTPFAQSVQWLTLPAINSLTRASKALSLLLKTASRKALTEMAIRTVPSIFSTNVRGGGATAVKLRVERYLLGMNDMMEKVCEDCKLAREADKDSSSFKVKRWQFGYPQQGEPGVHYPNCCRAKKKNKKPPKLNPRVKPRTFVMVDEEGPAKRTRSEVKRRRSIGPGDHLSGSAKKVLAPRGLF</sequence>
<evidence type="ECO:0000256" key="1">
    <source>
        <dbReference type="SAM" id="MobiDB-lite"/>
    </source>
</evidence>
<dbReference type="OrthoDB" id="10522966at2759"/>
<feature type="region of interest" description="Disordered" evidence="1">
    <location>
        <begin position="147"/>
        <end position="188"/>
    </location>
</feature>
<evidence type="ECO:0000313" key="3">
    <source>
        <dbReference type="Proteomes" id="UP001165122"/>
    </source>
</evidence>
<accession>A0A9W7FS17</accession>
<dbReference type="Proteomes" id="UP001165122">
    <property type="component" value="Unassembled WGS sequence"/>
</dbReference>
<keyword evidence="3" id="KW-1185">Reference proteome</keyword>
<gene>
    <name evidence="2" type="ORF">TrLO_g9807</name>
</gene>
<dbReference type="AlphaFoldDB" id="A0A9W7FS17"/>
<dbReference type="EMBL" id="BRXW01000271">
    <property type="protein sequence ID" value="GMI16943.1"/>
    <property type="molecule type" value="Genomic_DNA"/>
</dbReference>
<reference evidence="3" key="1">
    <citation type="journal article" date="2023" name="Commun. Biol.">
        <title>Genome analysis of Parmales, the sister group of diatoms, reveals the evolutionary specialization of diatoms from phago-mixotrophs to photoautotrophs.</title>
        <authorList>
            <person name="Ban H."/>
            <person name="Sato S."/>
            <person name="Yoshikawa S."/>
            <person name="Yamada K."/>
            <person name="Nakamura Y."/>
            <person name="Ichinomiya M."/>
            <person name="Sato N."/>
            <person name="Blanc-Mathieu R."/>
            <person name="Endo H."/>
            <person name="Kuwata A."/>
            <person name="Ogata H."/>
        </authorList>
    </citation>
    <scope>NUCLEOTIDE SEQUENCE [LARGE SCALE GENOMIC DNA]</scope>
    <source>
        <strain evidence="3">NIES 3700</strain>
    </source>
</reference>